<evidence type="ECO:0000256" key="1">
    <source>
        <dbReference type="SAM" id="MobiDB-lite"/>
    </source>
</evidence>
<evidence type="ECO:0000313" key="2">
    <source>
        <dbReference type="EMBL" id="EMI16117.1"/>
    </source>
</evidence>
<reference evidence="2 3" key="1">
    <citation type="journal article" date="2013" name="Mar. Genomics">
        <title>Expression of sulfatases in Rhodopirellula baltica and the diversity of sulfatases in the genus Rhodopirellula.</title>
        <authorList>
            <person name="Wegner C.E."/>
            <person name="Richter-Heitmann T."/>
            <person name="Klindworth A."/>
            <person name="Klockow C."/>
            <person name="Richter M."/>
            <person name="Achstetter T."/>
            <person name="Glockner F.O."/>
            <person name="Harder J."/>
        </authorList>
    </citation>
    <scope>NUCLEOTIDE SEQUENCE [LARGE SCALE GENOMIC DNA]</scope>
    <source>
        <strain evidence="2 3">SM1</strain>
    </source>
</reference>
<accession>M5RL65</accession>
<dbReference type="EMBL" id="ANOG01000991">
    <property type="protein sequence ID" value="EMI16117.1"/>
    <property type="molecule type" value="Genomic_DNA"/>
</dbReference>
<organism evidence="2 3">
    <name type="scientific">Rhodopirellula maiorica SM1</name>
    <dbReference type="NCBI Taxonomy" id="1265738"/>
    <lineage>
        <taxon>Bacteria</taxon>
        <taxon>Pseudomonadati</taxon>
        <taxon>Planctomycetota</taxon>
        <taxon>Planctomycetia</taxon>
        <taxon>Pirellulales</taxon>
        <taxon>Pirellulaceae</taxon>
        <taxon>Novipirellula</taxon>
    </lineage>
</organism>
<keyword evidence="3" id="KW-1185">Reference proteome</keyword>
<dbReference type="AlphaFoldDB" id="M5RL65"/>
<dbReference type="PATRIC" id="fig|1265738.3.peg.6944"/>
<evidence type="ECO:0000313" key="3">
    <source>
        <dbReference type="Proteomes" id="UP000011991"/>
    </source>
</evidence>
<sequence>MPSINKSSKLSIILASLRESRMPPTRQQTRADHSAKSPNQLDE</sequence>
<proteinExistence type="predicted"/>
<name>M5RL65_9BACT</name>
<feature type="region of interest" description="Disordered" evidence="1">
    <location>
        <begin position="18"/>
        <end position="43"/>
    </location>
</feature>
<dbReference type="Proteomes" id="UP000011991">
    <property type="component" value="Unassembled WGS sequence"/>
</dbReference>
<gene>
    <name evidence="2" type="ORF">RMSM_06954</name>
</gene>
<comment type="caution">
    <text evidence="2">The sequence shown here is derived from an EMBL/GenBank/DDBJ whole genome shotgun (WGS) entry which is preliminary data.</text>
</comment>
<protein>
    <submittedName>
        <fullName evidence="2">Uncharacterized protein</fullName>
    </submittedName>
</protein>